<dbReference type="InterPro" id="IPR000184">
    <property type="entry name" value="Bac_surfAg_D15"/>
</dbReference>
<evidence type="ECO:0000313" key="7">
    <source>
        <dbReference type="EMBL" id="UKK00985.2"/>
    </source>
</evidence>
<evidence type="ECO:0000256" key="2">
    <source>
        <dbReference type="ARBA" id="ARBA00010913"/>
    </source>
</evidence>
<keyword evidence="3" id="KW-1134">Transmembrane beta strand</keyword>
<gene>
    <name evidence="7" type="ORF">MACK_001798</name>
</gene>
<dbReference type="AlphaFoldDB" id="A0A976MAL8"/>
<evidence type="ECO:0000256" key="1">
    <source>
        <dbReference type="ARBA" id="ARBA00004374"/>
    </source>
</evidence>
<dbReference type="Proteomes" id="UP000244811">
    <property type="component" value="Chromosome 3"/>
</dbReference>
<evidence type="ECO:0000256" key="3">
    <source>
        <dbReference type="ARBA" id="ARBA00022452"/>
    </source>
</evidence>
<dbReference type="Gene3D" id="2.40.160.50">
    <property type="entry name" value="membrane protein fhac: a member of the omp85/tpsb transporter family"/>
    <property type="match status" value="1"/>
</dbReference>
<reference evidence="7" key="1">
    <citation type="submission" date="2022-07" db="EMBL/GenBank/DDBJ databases">
        <title>Evaluation of T. orientalis genome assembly methods using nanopore sequencing and analysis of variation between genomes.</title>
        <authorList>
            <person name="Yam J."/>
            <person name="Micallef M.L."/>
            <person name="Liu M."/>
            <person name="Djordjevic S.P."/>
            <person name="Bogema D.R."/>
            <person name="Jenkins C."/>
        </authorList>
    </citation>
    <scope>NUCLEOTIDE SEQUENCE</scope>
    <source>
        <strain evidence="7">Goon Nure</strain>
    </source>
</reference>
<dbReference type="Pfam" id="PF01103">
    <property type="entry name" value="Omp85"/>
    <property type="match status" value="1"/>
</dbReference>
<proteinExistence type="inferred from homology"/>
<comment type="subcellular location">
    <subcellularLocation>
        <location evidence="1">Mitochondrion outer membrane</location>
        <topology evidence="1">Multi-pass membrane protein</topology>
    </subcellularLocation>
</comment>
<dbReference type="GO" id="GO:0005741">
    <property type="term" value="C:mitochondrial outer membrane"/>
    <property type="evidence" value="ECO:0007669"/>
    <property type="project" value="UniProtKB-SubCell"/>
</dbReference>
<keyword evidence="5" id="KW-0472">Membrane</keyword>
<organism evidence="7 8">
    <name type="scientific">Theileria orientalis</name>
    <dbReference type="NCBI Taxonomy" id="68886"/>
    <lineage>
        <taxon>Eukaryota</taxon>
        <taxon>Sar</taxon>
        <taxon>Alveolata</taxon>
        <taxon>Apicomplexa</taxon>
        <taxon>Aconoidasida</taxon>
        <taxon>Piroplasmida</taxon>
        <taxon>Theileriidae</taxon>
        <taxon>Theileria</taxon>
    </lineage>
</organism>
<evidence type="ECO:0000313" key="8">
    <source>
        <dbReference type="Proteomes" id="UP000244811"/>
    </source>
</evidence>
<evidence type="ECO:0000259" key="6">
    <source>
        <dbReference type="Pfam" id="PF01103"/>
    </source>
</evidence>
<dbReference type="EMBL" id="CP056070">
    <property type="protein sequence ID" value="UKK00985.2"/>
    <property type="molecule type" value="Genomic_DNA"/>
</dbReference>
<dbReference type="PANTHER" id="PTHR12815">
    <property type="entry name" value="SORTING AND ASSEMBLY MACHINERY SAMM50 PROTEIN FAMILY MEMBER"/>
    <property type="match status" value="1"/>
</dbReference>
<feature type="domain" description="Bacterial surface antigen (D15)" evidence="6">
    <location>
        <begin position="121"/>
        <end position="446"/>
    </location>
</feature>
<dbReference type="InterPro" id="IPR039910">
    <property type="entry name" value="D15-like"/>
</dbReference>
<comment type="similarity">
    <text evidence="2">Belongs to the SAM50/omp85 family.</text>
</comment>
<evidence type="ECO:0000256" key="4">
    <source>
        <dbReference type="ARBA" id="ARBA00022692"/>
    </source>
</evidence>
<keyword evidence="4" id="KW-0812">Transmembrane</keyword>
<sequence length="452" mass="50872">MADDDDKQVYDLDGSKLLGNVRIFTNGLSKIKYSTISKDVERLKDSKNLGELLSLLQDTHQKLDRLGIFKGLTSTIDRGEREGDVDVVLTFEEKPALYTAGASVNSKTKAGVEFKGEIPGIFGSSNTLTLSANTAGTGNNELTGSFYIPRIPLMDKFTGLFSVFTSFNDLKKYCSYTNRTKGFKFMLSNINQRHNFVWESSIRDVYPVFNDRMKASEMVLRNSGCSLKNSLSYVYKYDGTKGDGVPTEGQLTQIKLESGLPGGDSLFFKFNYNMLYSKQLFRKLIMNLNLGCGYLYNFGPYNKNANLLDKFNFTGPSGSHLALRGFRFQGLGPYDHGLVINENDEWVEKIDHLGGDYYANLELSLYYPLKFIQTPKPMLFSFFNVGSLSNSTSRFDLYNQVFNDLRMSVGAGLSLNLARGCWLEAFYAKPLVYFPSDSISNFQLGLRFKQSM</sequence>
<evidence type="ECO:0000256" key="5">
    <source>
        <dbReference type="ARBA" id="ARBA00023136"/>
    </source>
</evidence>
<name>A0A976MAL8_THEOR</name>
<protein>
    <recommendedName>
        <fullName evidence="6">Bacterial surface antigen (D15) domain-containing protein</fullName>
    </recommendedName>
</protein>
<accession>A0A976MAL8</accession>
<dbReference type="PANTHER" id="PTHR12815:SF18">
    <property type="entry name" value="SORTING AND ASSEMBLY MACHINERY COMPONENT 50 HOMOLOG"/>
    <property type="match status" value="1"/>
</dbReference>